<dbReference type="Gene3D" id="1.20.120.330">
    <property type="entry name" value="Nucleotidyltransferases domain 2"/>
    <property type="match status" value="1"/>
</dbReference>
<dbReference type="Pfam" id="PF07827">
    <property type="entry name" value="KNTase_C"/>
    <property type="match status" value="1"/>
</dbReference>
<name>A0ABX7VV96_9BACI</name>
<protein>
    <recommendedName>
        <fullName evidence="1">Kanamycin nucleotidyltransferase C-terminal domain-containing protein</fullName>
    </recommendedName>
</protein>
<accession>A0ABX7VV96</accession>
<gene>
    <name evidence="2" type="ORF">ERJ70_02380</name>
</gene>
<dbReference type="SUPFAM" id="SSF81301">
    <property type="entry name" value="Nucleotidyltransferase"/>
    <property type="match status" value="1"/>
</dbReference>
<sequence>MEHWFPKKFTHKERLQIANKILEVLKDRYKKSLVSVAIEGSTAKGLDAPESDLELRVLLDCDLDYHRWYAFFFEGMFVGISYNSYFRTLEESKEIDYEWSISGDNLDTAIVIFDPSNVYDVLNQNNEFAEQRADFKKLITESVTDMYEHIYKVFTLSDNDYISLNKEVTNIAYWAALTVGLANRVKYKSNKSMVEESFALKNTPSNYEKNIRNLFLNENLFDIKNAVSVLWPSFVKWVSSEFEIDLSDDNLSFV</sequence>
<proteinExistence type="predicted"/>
<dbReference type="InterPro" id="IPR043519">
    <property type="entry name" value="NT_sf"/>
</dbReference>
<evidence type="ECO:0000259" key="1">
    <source>
        <dbReference type="Pfam" id="PF07827"/>
    </source>
</evidence>
<keyword evidence="3" id="KW-1185">Reference proteome</keyword>
<dbReference type="RefSeq" id="WP_209366909.1">
    <property type="nucleotide sequence ID" value="NZ_CP046956.1"/>
</dbReference>
<organism evidence="2 3">
    <name type="scientific">Sediminibacillus dalangtanensis</name>
    <dbReference type="NCBI Taxonomy" id="2729421"/>
    <lineage>
        <taxon>Bacteria</taxon>
        <taxon>Bacillati</taxon>
        <taxon>Bacillota</taxon>
        <taxon>Bacilli</taxon>
        <taxon>Bacillales</taxon>
        <taxon>Bacillaceae</taxon>
        <taxon>Sediminibacillus</taxon>
    </lineage>
</organism>
<reference evidence="2 3" key="1">
    <citation type="submission" date="2019-12" db="EMBL/GenBank/DDBJ databases">
        <title>The whole genome sequencing of a strain isolated from a Mars analog, Dalangtan Playa.</title>
        <authorList>
            <person name="Huang T."/>
        </authorList>
    </citation>
    <scope>NUCLEOTIDE SEQUENCE [LARGE SCALE GENOMIC DNA]</scope>
    <source>
        <strain evidence="2 3">DP4-553-S</strain>
    </source>
</reference>
<dbReference type="Proteomes" id="UP000665043">
    <property type="component" value="Chromosome"/>
</dbReference>
<feature type="domain" description="Kanamycin nucleotidyltransferase C-terminal" evidence="1">
    <location>
        <begin position="123"/>
        <end position="239"/>
    </location>
</feature>
<dbReference type="Gene3D" id="3.30.460.10">
    <property type="entry name" value="Beta Polymerase, domain 2"/>
    <property type="match status" value="1"/>
</dbReference>
<dbReference type="EMBL" id="CP046956">
    <property type="protein sequence ID" value="QTM98262.1"/>
    <property type="molecule type" value="Genomic_DNA"/>
</dbReference>
<evidence type="ECO:0000313" key="2">
    <source>
        <dbReference type="EMBL" id="QTM98262.1"/>
    </source>
</evidence>
<dbReference type="InterPro" id="IPR012481">
    <property type="entry name" value="KNTase_C"/>
</dbReference>
<evidence type="ECO:0000313" key="3">
    <source>
        <dbReference type="Proteomes" id="UP000665043"/>
    </source>
</evidence>